<keyword evidence="3" id="KW-0808">Transferase</keyword>
<dbReference type="InterPro" id="IPR011009">
    <property type="entry name" value="Kinase-like_dom_sf"/>
</dbReference>
<gene>
    <name evidence="18" type="ORF">LWI28_017912</name>
</gene>
<dbReference type="GO" id="GO:0005524">
    <property type="term" value="F:ATP binding"/>
    <property type="evidence" value="ECO:0007669"/>
    <property type="project" value="UniProtKB-UniRule"/>
</dbReference>
<keyword evidence="10 15" id="KW-1133">Transmembrane helix</keyword>
<evidence type="ECO:0000256" key="1">
    <source>
        <dbReference type="ARBA" id="ARBA00004167"/>
    </source>
</evidence>
<dbReference type="CDD" id="cd23509">
    <property type="entry name" value="Gnk2-like"/>
    <property type="match status" value="2"/>
</dbReference>
<name>A0AAD5P3E9_ACENE</name>
<evidence type="ECO:0000256" key="9">
    <source>
        <dbReference type="ARBA" id="ARBA00022840"/>
    </source>
</evidence>
<keyword evidence="5 16" id="KW-0732">Signal</keyword>
<feature type="signal peptide" evidence="16">
    <location>
        <begin position="1"/>
        <end position="26"/>
    </location>
</feature>
<evidence type="ECO:0000256" key="8">
    <source>
        <dbReference type="ARBA" id="ARBA00022777"/>
    </source>
</evidence>
<feature type="domain" description="Gnk2-homologous" evidence="17">
    <location>
        <begin position="142"/>
        <end position="245"/>
    </location>
</feature>
<keyword evidence="8" id="KW-0418">Kinase</keyword>
<reference evidence="18 19" key="1">
    <citation type="journal article" date="2022" name="Plant J.">
        <title>Strategies of tolerance reflected in two North American maple genomes.</title>
        <authorList>
            <person name="McEvoy S.L."/>
            <person name="Sezen U.U."/>
            <person name="Trouern-Trend A."/>
            <person name="McMahon S.M."/>
            <person name="Schaberg P.G."/>
            <person name="Yang J."/>
            <person name="Wegrzyn J.L."/>
            <person name="Swenson N.G."/>
        </authorList>
    </citation>
    <scope>NUCLEOTIDE SEQUENCE [LARGE SCALE GENOMIC DNA]</scope>
    <source>
        <strain evidence="18">91603</strain>
    </source>
</reference>
<keyword evidence="7 13" id="KW-0547">Nucleotide-binding</keyword>
<feature type="domain" description="Gnk2-homologous" evidence="17">
    <location>
        <begin position="33"/>
        <end position="136"/>
    </location>
</feature>
<feature type="binding site" evidence="13">
    <location>
        <position position="367"/>
    </location>
    <ligand>
        <name>ATP</name>
        <dbReference type="ChEBI" id="CHEBI:30616"/>
    </ligand>
</feature>
<evidence type="ECO:0000256" key="15">
    <source>
        <dbReference type="SAM" id="Phobius"/>
    </source>
</evidence>
<sequence length="551" mass="60567">MSSLKFFMIFVFLLSLSSSLFTFTIAQTPNPSPNYLNHFCSNNTFTRNSTYQTNLNLVLSSLASNSNGSDGFSNATAGQNPNRVYGLFQCRNDLNTSTCQNCVVHASTEVTQRCPTEKGNIIWYDECLLHYSDSNIFSTVTTSPTFSLLNTEAATDPTRFDELVLGLMNASKPLAANNTKRYATRDGISTNSSERIYTFQQCTQDLSSDDCSRCLEQAIANLPKGKIGGRRIFPSCYSMFELFDFYTHNKTASPPPAPTTLSPPSPVTRPTEKRRISTSVIIAIVAPITVSAVLLMAGYCFLTRRARKKDNSLPAKIDISTVESLQFDFGTIQAATNGFSTDNKLGEGGFGVVYKGVLSNGQEIAVKRLSRSSGQVDQTQGTTNRIVGTYGYMSPEYAMHGQFSVKSDVFSFGVLILEIITGKKTTNFYQTDGAEDLLNYVWKHWRDGTPTQFVSALSFKLSLHFHHCSICQSFTKLPSSCLLKPYLHRKQHLPIQLNLVLLLLPPTPTAAMDYPTPPQGKNPTGSMASFNAAATSTPPPAKTALFTLPQK</sequence>
<dbReference type="GO" id="GO:0042742">
    <property type="term" value="P:defense response to bacterium"/>
    <property type="evidence" value="ECO:0007669"/>
    <property type="project" value="TreeGrafter"/>
</dbReference>
<organism evidence="18 19">
    <name type="scientific">Acer negundo</name>
    <name type="common">Box elder</name>
    <dbReference type="NCBI Taxonomy" id="4023"/>
    <lineage>
        <taxon>Eukaryota</taxon>
        <taxon>Viridiplantae</taxon>
        <taxon>Streptophyta</taxon>
        <taxon>Embryophyta</taxon>
        <taxon>Tracheophyta</taxon>
        <taxon>Spermatophyta</taxon>
        <taxon>Magnoliopsida</taxon>
        <taxon>eudicotyledons</taxon>
        <taxon>Gunneridae</taxon>
        <taxon>Pentapetalae</taxon>
        <taxon>rosids</taxon>
        <taxon>malvids</taxon>
        <taxon>Sapindales</taxon>
        <taxon>Sapindaceae</taxon>
        <taxon>Hippocastanoideae</taxon>
        <taxon>Acereae</taxon>
        <taxon>Acer</taxon>
    </lineage>
</organism>
<evidence type="ECO:0000256" key="7">
    <source>
        <dbReference type="ARBA" id="ARBA00022741"/>
    </source>
</evidence>
<dbReference type="SUPFAM" id="SSF56112">
    <property type="entry name" value="Protein kinase-like (PK-like)"/>
    <property type="match status" value="1"/>
</dbReference>
<evidence type="ECO:0000256" key="10">
    <source>
        <dbReference type="ARBA" id="ARBA00022989"/>
    </source>
</evidence>
<dbReference type="GO" id="GO:0004674">
    <property type="term" value="F:protein serine/threonine kinase activity"/>
    <property type="evidence" value="ECO:0007669"/>
    <property type="project" value="UniProtKB-KW"/>
</dbReference>
<dbReference type="Proteomes" id="UP001064489">
    <property type="component" value="Chromosome 13"/>
</dbReference>
<dbReference type="InterPro" id="IPR001245">
    <property type="entry name" value="Ser-Thr/Tyr_kinase_cat_dom"/>
</dbReference>
<evidence type="ECO:0000256" key="12">
    <source>
        <dbReference type="ARBA" id="ARBA00023170"/>
    </source>
</evidence>
<keyword evidence="11 15" id="KW-0472">Membrane</keyword>
<feature type="compositionally biased region" description="Pro residues" evidence="14">
    <location>
        <begin position="253"/>
        <end position="267"/>
    </location>
</feature>
<evidence type="ECO:0000256" key="6">
    <source>
        <dbReference type="ARBA" id="ARBA00022737"/>
    </source>
</evidence>
<dbReference type="GO" id="GO:0005886">
    <property type="term" value="C:plasma membrane"/>
    <property type="evidence" value="ECO:0007669"/>
    <property type="project" value="TreeGrafter"/>
</dbReference>
<dbReference type="InterPro" id="IPR038408">
    <property type="entry name" value="GNK2_sf"/>
</dbReference>
<evidence type="ECO:0000259" key="17">
    <source>
        <dbReference type="PROSITE" id="PS51473"/>
    </source>
</evidence>
<dbReference type="PANTHER" id="PTHR27002:SF1050">
    <property type="entry name" value="CYSTEINE-RICH RECEPTOR-LIKE PROTEIN KINASE 5"/>
    <property type="match status" value="1"/>
</dbReference>
<evidence type="ECO:0000256" key="3">
    <source>
        <dbReference type="ARBA" id="ARBA00022679"/>
    </source>
</evidence>
<feature type="region of interest" description="Disordered" evidence="14">
    <location>
        <begin position="253"/>
        <end position="272"/>
    </location>
</feature>
<evidence type="ECO:0000256" key="11">
    <source>
        <dbReference type="ARBA" id="ARBA00023136"/>
    </source>
</evidence>
<dbReference type="Pfam" id="PF07714">
    <property type="entry name" value="PK_Tyr_Ser-Thr"/>
    <property type="match status" value="1"/>
</dbReference>
<proteinExistence type="predicted"/>
<dbReference type="PANTHER" id="PTHR27002">
    <property type="entry name" value="RECEPTOR-LIKE SERINE/THREONINE-PROTEIN KINASE SD1-8"/>
    <property type="match status" value="1"/>
</dbReference>
<dbReference type="InterPro" id="IPR002902">
    <property type="entry name" value="GNK2"/>
</dbReference>
<dbReference type="Pfam" id="PF01657">
    <property type="entry name" value="Stress-antifung"/>
    <property type="match status" value="2"/>
</dbReference>
<accession>A0AAD5P3E9</accession>
<dbReference type="EMBL" id="JAJSOW010000002">
    <property type="protein sequence ID" value="KAI9198543.1"/>
    <property type="molecule type" value="Genomic_DNA"/>
</dbReference>
<dbReference type="FunFam" id="3.30.430.20:FF:000003">
    <property type="entry name" value="Cysteine-rich RLK (RECEPTOR-like protein kinase) 10"/>
    <property type="match status" value="1"/>
</dbReference>
<feature type="chain" id="PRO_5041990510" description="Gnk2-homologous domain-containing protein" evidence="16">
    <location>
        <begin position="27"/>
        <end position="551"/>
    </location>
</feature>
<dbReference type="PROSITE" id="PS00107">
    <property type="entry name" value="PROTEIN_KINASE_ATP"/>
    <property type="match status" value="1"/>
</dbReference>
<keyword evidence="19" id="KW-1185">Reference proteome</keyword>
<dbReference type="Gene3D" id="3.30.430.20">
    <property type="entry name" value="Gnk2 domain, C-X8-C-X2-C motif"/>
    <property type="match status" value="2"/>
</dbReference>
<dbReference type="Gene3D" id="1.10.510.10">
    <property type="entry name" value="Transferase(Phosphotransferase) domain 1"/>
    <property type="match status" value="2"/>
</dbReference>
<comment type="subcellular location">
    <subcellularLocation>
        <location evidence="1">Membrane</location>
        <topology evidence="1">Single-pass membrane protein</topology>
    </subcellularLocation>
</comment>
<protein>
    <recommendedName>
        <fullName evidence="17">Gnk2-homologous domain-containing protein</fullName>
    </recommendedName>
</protein>
<dbReference type="InterPro" id="IPR017441">
    <property type="entry name" value="Protein_kinase_ATP_BS"/>
</dbReference>
<dbReference type="AlphaFoldDB" id="A0AAD5P3E9"/>
<keyword evidence="12" id="KW-0675">Receptor</keyword>
<evidence type="ECO:0000256" key="14">
    <source>
        <dbReference type="SAM" id="MobiDB-lite"/>
    </source>
</evidence>
<evidence type="ECO:0000256" key="2">
    <source>
        <dbReference type="ARBA" id="ARBA00022527"/>
    </source>
</evidence>
<keyword evidence="4 15" id="KW-0812">Transmembrane</keyword>
<evidence type="ECO:0000256" key="5">
    <source>
        <dbReference type="ARBA" id="ARBA00022729"/>
    </source>
</evidence>
<evidence type="ECO:0000256" key="13">
    <source>
        <dbReference type="PROSITE-ProRule" id="PRU10141"/>
    </source>
</evidence>
<feature type="region of interest" description="Disordered" evidence="14">
    <location>
        <begin position="512"/>
        <end position="551"/>
    </location>
</feature>
<keyword evidence="6" id="KW-0677">Repeat</keyword>
<dbReference type="PROSITE" id="PS51473">
    <property type="entry name" value="GNK2"/>
    <property type="match status" value="2"/>
</dbReference>
<evidence type="ECO:0000313" key="18">
    <source>
        <dbReference type="EMBL" id="KAI9198543.1"/>
    </source>
</evidence>
<comment type="caution">
    <text evidence="18">The sequence shown here is derived from an EMBL/GenBank/DDBJ whole genome shotgun (WGS) entry which is preliminary data.</text>
</comment>
<feature type="transmembrane region" description="Helical" evidence="15">
    <location>
        <begin position="280"/>
        <end position="302"/>
    </location>
</feature>
<keyword evidence="2" id="KW-0723">Serine/threonine-protein kinase</keyword>
<evidence type="ECO:0000256" key="16">
    <source>
        <dbReference type="SAM" id="SignalP"/>
    </source>
</evidence>
<keyword evidence="9 13" id="KW-0067">ATP-binding</keyword>
<evidence type="ECO:0000313" key="19">
    <source>
        <dbReference type="Proteomes" id="UP001064489"/>
    </source>
</evidence>
<evidence type="ECO:0000256" key="4">
    <source>
        <dbReference type="ARBA" id="ARBA00022692"/>
    </source>
</evidence>